<gene>
    <name evidence="1" type="ORF">A3D67_00505</name>
</gene>
<protein>
    <recommendedName>
        <fullName evidence="3">HTH HARE-type domain-containing protein</fullName>
    </recommendedName>
</protein>
<dbReference type="AlphaFoldDB" id="A0A1G2DFT8"/>
<proteinExistence type="predicted"/>
<evidence type="ECO:0000313" key="1">
    <source>
        <dbReference type="EMBL" id="OGZ11658.1"/>
    </source>
</evidence>
<dbReference type="EMBL" id="MHLN01000017">
    <property type="protein sequence ID" value="OGZ11658.1"/>
    <property type="molecule type" value="Genomic_DNA"/>
</dbReference>
<dbReference type="Proteomes" id="UP000178099">
    <property type="component" value="Unassembled WGS sequence"/>
</dbReference>
<evidence type="ECO:0000313" key="2">
    <source>
        <dbReference type="Proteomes" id="UP000178099"/>
    </source>
</evidence>
<accession>A0A1G2DFT8</accession>
<reference evidence="1 2" key="1">
    <citation type="journal article" date="2016" name="Nat. Commun.">
        <title>Thousands of microbial genomes shed light on interconnected biogeochemical processes in an aquifer system.</title>
        <authorList>
            <person name="Anantharaman K."/>
            <person name="Brown C.T."/>
            <person name="Hug L.A."/>
            <person name="Sharon I."/>
            <person name="Castelle C.J."/>
            <person name="Probst A.J."/>
            <person name="Thomas B.C."/>
            <person name="Singh A."/>
            <person name="Wilkins M.J."/>
            <person name="Karaoz U."/>
            <person name="Brodie E.L."/>
            <person name="Williams K.H."/>
            <person name="Hubbard S.S."/>
            <person name="Banfield J.F."/>
        </authorList>
    </citation>
    <scope>NUCLEOTIDE SEQUENCE [LARGE SCALE GENOMIC DNA]</scope>
</reference>
<organism evidence="1 2">
    <name type="scientific">Candidatus Lloydbacteria bacterium RIFCSPHIGHO2_02_FULL_51_22</name>
    <dbReference type="NCBI Taxonomy" id="1798663"/>
    <lineage>
        <taxon>Bacteria</taxon>
        <taxon>Candidatus Lloydiibacteriota</taxon>
    </lineage>
</organism>
<name>A0A1G2DFT8_9BACT</name>
<sequence>MDTSKEKDRREQSSKVTHRINAKAFELLEKHPKGLRWSELLSKIKESDHSFHPKTVNGCVWKLVERFPDKVYKPSKGLFRLKKYTSAAVDTP</sequence>
<comment type="caution">
    <text evidence="1">The sequence shown here is derived from an EMBL/GenBank/DDBJ whole genome shotgun (WGS) entry which is preliminary data.</text>
</comment>
<evidence type="ECO:0008006" key="3">
    <source>
        <dbReference type="Google" id="ProtNLM"/>
    </source>
</evidence>